<dbReference type="InterPro" id="IPR036291">
    <property type="entry name" value="NAD(P)-bd_dom_sf"/>
</dbReference>
<dbReference type="GO" id="GO:0016491">
    <property type="term" value="F:oxidoreductase activity"/>
    <property type="evidence" value="ECO:0007669"/>
    <property type="project" value="UniProtKB-KW"/>
</dbReference>
<protein>
    <submittedName>
        <fullName evidence="6">Uncharacterized oxidoreductase sll0816</fullName>
    </submittedName>
</protein>
<comment type="similarity">
    <text evidence="1">Belongs to the Gfo/Idh/MocA family.</text>
</comment>
<dbReference type="InterPro" id="IPR050463">
    <property type="entry name" value="Gfo/Idh/MocA_oxidrdct_glycsds"/>
</dbReference>
<keyword evidence="7" id="KW-1185">Reference proteome</keyword>
<dbReference type="Gene3D" id="3.40.50.720">
    <property type="entry name" value="NAD(P)-binding Rossmann-like Domain"/>
    <property type="match status" value="1"/>
</dbReference>
<feature type="domain" description="Gfo/Idh/MocA-like oxidoreductase N-terminal" evidence="4">
    <location>
        <begin position="7"/>
        <end position="77"/>
    </location>
</feature>
<accession>A0AA35RFX2</accession>
<dbReference type="Pfam" id="PF01408">
    <property type="entry name" value="GFO_IDH_MocA"/>
    <property type="match status" value="1"/>
</dbReference>
<keyword evidence="2" id="KW-0560">Oxidoreductase</keyword>
<dbReference type="PANTHER" id="PTHR43818">
    <property type="entry name" value="BCDNA.GH03377"/>
    <property type="match status" value="1"/>
</dbReference>
<evidence type="ECO:0000256" key="1">
    <source>
        <dbReference type="ARBA" id="ARBA00010928"/>
    </source>
</evidence>
<dbReference type="SUPFAM" id="SSF55347">
    <property type="entry name" value="Glyceraldehyde-3-phosphate dehydrogenase-like, C-terminal domain"/>
    <property type="match status" value="1"/>
</dbReference>
<evidence type="ECO:0000256" key="3">
    <source>
        <dbReference type="SAM" id="MobiDB-lite"/>
    </source>
</evidence>
<evidence type="ECO:0000256" key="2">
    <source>
        <dbReference type="ARBA" id="ARBA00023002"/>
    </source>
</evidence>
<proteinExistence type="inferred from homology"/>
<dbReference type="GO" id="GO:0000166">
    <property type="term" value="F:nucleotide binding"/>
    <property type="evidence" value="ECO:0007669"/>
    <property type="project" value="InterPro"/>
</dbReference>
<reference evidence="6" key="1">
    <citation type="submission" date="2023-03" db="EMBL/GenBank/DDBJ databases">
        <authorList>
            <person name="Steffen K."/>
            <person name="Cardenas P."/>
        </authorList>
    </citation>
    <scope>NUCLEOTIDE SEQUENCE</scope>
</reference>
<evidence type="ECO:0000259" key="5">
    <source>
        <dbReference type="Pfam" id="PF22725"/>
    </source>
</evidence>
<dbReference type="AlphaFoldDB" id="A0AA35RFX2"/>
<dbReference type="PANTHER" id="PTHR43818:SF11">
    <property type="entry name" value="BCDNA.GH03377"/>
    <property type="match status" value="1"/>
</dbReference>
<organism evidence="6 7">
    <name type="scientific">Geodia barretti</name>
    <name type="common">Barrett's horny sponge</name>
    <dbReference type="NCBI Taxonomy" id="519541"/>
    <lineage>
        <taxon>Eukaryota</taxon>
        <taxon>Metazoa</taxon>
        <taxon>Porifera</taxon>
        <taxon>Demospongiae</taxon>
        <taxon>Heteroscleromorpha</taxon>
        <taxon>Tetractinellida</taxon>
        <taxon>Astrophorina</taxon>
        <taxon>Geodiidae</taxon>
        <taxon>Geodia</taxon>
    </lineage>
</organism>
<feature type="region of interest" description="Disordered" evidence="3">
    <location>
        <begin position="234"/>
        <end position="258"/>
    </location>
</feature>
<comment type="caution">
    <text evidence="6">The sequence shown here is derived from an EMBL/GenBank/DDBJ whole genome shotgun (WGS) entry which is preliminary data.</text>
</comment>
<dbReference type="Proteomes" id="UP001174909">
    <property type="component" value="Unassembled WGS sequence"/>
</dbReference>
<gene>
    <name evidence="6" type="ORF">GBAR_LOCUS7056</name>
</gene>
<dbReference type="InterPro" id="IPR055170">
    <property type="entry name" value="GFO_IDH_MocA-like_dom"/>
</dbReference>
<feature type="domain" description="GFO/IDH/MocA-like oxidoreductase" evidence="5">
    <location>
        <begin position="87"/>
        <end position="230"/>
    </location>
</feature>
<dbReference type="SUPFAM" id="SSF51735">
    <property type="entry name" value="NAD(P)-binding Rossmann-fold domains"/>
    <property type="match status" value="1"/>
</dbReference>
<name>A0AA35RFX2_GEOBA</name>
<evidence type="ECO:0000313" key="7">
    <source>
        <dbReference type="Proteomes" id="UP001174909"/>
    </source>
</evidence>
<evidence type="ECO:0000313" key="6">
    <source>
        <dbReference type="EMBL" id="CAI8010753.1"/>
    </source>
</evidence>
<dbReference type="Pfam" id="PF22725">
    <property type="entry name" value="GFO_IDH_MocA_C3"/>
    <property type="match status" value="1"/>
</dbReference>
<dbReference type="InterPro" id="IPR000683">
    <property type="entry name" value="Gfo/Idh/MocA-like_OxRdtase_N"/>
</dbReference>
<sequence length="258" mass="28618">MGVRPEIFTDLEEMVRTVPDLRAVDVVTDPSVHHNVVCQALDLGLHVMVEKPMAITVKACRQMIEAAERNNRHLSVAENFRRDPSARLVRYLLETGAIGTPYMALFHALSPGNGIFITPWRHLKERGGALLDMAVHFTHMIRYQLGDIAEVYGDVRLVEPVRRKPDSIGDTYTFYQNRFRAMDAEVPATAEDTSVAMFKMENGTTVNWLVGLGGHGGCGGEIIFGDKGSINSFGTRGGKISTQRRGQEGINQEESLHP</sequence>
<dbReference type="EMBL" id="CASHTH010001064">
    <property type="protein sequence ID" value="CAI8010753.1"/>
    <property type="molecule type" value="Genomic_DNA"/>
</dbReference>
<dbReference type="Gene3D" id="3.30.360.10">
    <property type="entry name" value="Dihydrodipicolinate Reductase, domain 2"/>
    <property type="match status" value="1"/>
</dbReference>
<evidence type="ECO:0000259" key="4">
    <source>
        <dbReference type="Pfam" id="PF01408"/>
    </source>
</evidence>